<dbReference type="Proteomes" id="UP000013009">
    <property type="component" value="Unassembled WGS sequence"/>
</dbReference>
<dbReference type="InterPro" id="IPR017871">
    <property type="entry name" value="ABC_transporter-like_CS"/>
</dbReference>
<name>N9RAU5_9GAMM</name>
<dbReference type="SUPFAM" id="SSF52540">
    <property type="entry name" value="P-loop containing nucleoside triphosphate hydrolases"/>
    <property type="match status" value="1"/>
</dbReference>
<evidence type="ECO:0000313" key="13">
    <source>
        <dbReference type="EMBL" id="ENX36257.1"/>
    </source>
</evidence>
<dbReference type="SMART" id="SM00382">
    <property type="entry name" value="AAA"/>
    <property type="match status" value="1"/>
</dbReference>
<evidence type="ECO:0000256" key="6">
    <source>
        <dbReference type="ARBA" id="ARBA00022840"/>
    </source>
</evidence>
<evidence type="ECO:0000256" key="8">
    <source>
        <dbReference type="ARBA" id="ARBA00023136"/>
    </source>
</evidence>
<dbReference type="InterPro" id="IPR039421">
    <property type="entry name" value="Type_1_exporter"/>
</dbReference>
<evidence type="ECO:0000256" key="3">
    <source>
        <dbReference type="ARBA" id="ARBA00022475"/>
    </source>
</evidence>
<organism evidence="13 14">
    <name type="scientific">Acinetobacter colistiniresistens</name>
    <dbReference type="NCBI Taxonomy" id="280145"/>
    <lineage>
        <taxon>Bacteria</taxon>
        <taxon>Pseudomonadati</taxon>
        <taxon>Pseudomonadota</taxon>
        <taxon>Gammaproteobacteria</taxon>
        <taxon>Moraxellales</taxon>
        <taxon>Moraxellaceae</taxon>
        <taxon>Acinetobacter</taxon>
    </lineage>
</organism>
<evidence type="ECO:0000256" key="4">
    <source>
        <dbReference type="ARBA" id="ARBA00022692"/>
    </source>
</evidence>
<dbReference type="GO" id="GO:0005524">
    <property type="term" value="F:ATP binding"/>
    <property type="evidence" value="ECO:0007669"/>
    <property type="project" value="UniProtKB-KW"/>
</dbReference>
<feature type="domain" description="ABC transmembrane type-1" evidence="11">
    <location>
        <begin position="173"/>
        <end position="452"/>
    </location>
</feature>
<proteinExistence type="predicted"/>
<dbReference type="GO" id="GO:0016887">
    <property type="term" value="F:ATP hydrolysis activity"/>
    <property type="evidence" value="ECO:0007669"/>
    <property type="project" value="InterPro"/>
</dbReference>
<keyword evidence="4 9" id="KW-0812">Transmembrane</keyword>
<dbReference type="InterPro" id="IPR027417">
    <property type="entry name" value="P-loop_NTPase"/>
</dbReference>
<dbReference type="GO" id="GO:0008234">
    <property type="term" value="F:cysteine-type peptidase activity"/>
    <property type="evidence" value="ECO:0007669"/>
    <property type="project" value="InterPro"/>
</dbReference>
<dbReference type="InterPro" id="IPR033838">
    <property type="entry name" value="CvaB_peptidase"/>
</dbReference>
<dbReference type="PROSITE" id="PS50929">
    <property type="entry name" value="ABC_TM1F"/>
    <property type="match status" value="1"/>
</dbReference>
<comment type="caution">
    <text evidence="13">The sequence shown here is derived from an EMBL/GenBank/DDBJ whole genome shotgun (WGS) entry which is preliminary data.</text>
</comment>
<gene>
    <name evidence="13" type="ORF">F889_00419</name>
</gene>
<dbReference type="CDD" id="cd02419">
    <property type="entry name" value="Peptidase_C39C"/>
    <property type="match status" value="1"/>
</dbReference>
<feature type="transmembrane region" description="Helical" evidence="9">
    <location>
        <begin position="389"/>
        <end position="413"/>
    </location>
</feature>
<dbReference type="Pfam" id="PF00664">
    <property type="entry name" value="ABC_membrane"/>
    <property type="match status" value="1"/>
</dbReference>
<feature type="transmembrane region" description="Helical" evidence="9">
    <location>
        <begin position="173"/>
        <end position="195"/>
    </location>
</feature>
<dbReference type="PROSITE" id="PS50990">
    <property type="entry name" value="PEPTIDASE_C39"/>
    <property type="match status" value="1"/>
</dbReference>
<dbReference type="Gene3D" id="3.90.70.10">
    <property type="entry name" value="Cysteine proteinases"/>
    <property type="match status" value="1"/>
</dbReference>
<keyword evidence="5" id="KW-0547">Nucleotide-binding</keyword>
<dbReference type="GO" id="GO:0140359">
    <property type="term" value="F:ABC-type transporter activity"/>
    <property type="evidence" value="ECO:0007669"/>
    <property type="project" value="InterPro"/>
</dbReference>
<dbReference type="CDD" id="cd18567">
    <property type="entry name" value="ABC_6TM_CvaB_RaxB_like"/>
    <property type="match status" value="1"/>
</dbReference>
<protein>
    <recommendedName>
        <fullName evidence="15">Peptidase domain-containing ABC transporter</fullName>
    </recommendedName>
</protein>
<accession>N9RAU5</accession>
<dbReference type="PROSITE" id="PS50893">
    <property type="entry name" value="ABC_TRANSPORTER_2"/>
    <property type="match status" value="1"/>
</dbReference>
<dbReference type="InterPro" id="IPR003439">
    <property type="entry name" value="ABC_transporter-like_ATP-bd"/>
</dbReference>
<dbReference type="InterPro" id="IPR005074">
    <property type="entry name" value="Peptidase_C39"/>
</dbReference>
<keyword evidence="7 9" id="KW-1133">Transmembrane helix</keyword>
<feature type="domain" description="Peptidase C39" evidence="12">
    <location>
        <begin position="20"/>
        <end position="139"/>
    </location>
</feature>
<dbReference type="PATRIC" id="fig|1217695.3.peg.405"/>
<keyword evidence="2" id="KW-0813">Transport</keyword>
<dbReference type="GO" id="GO:0005886">
    <property type="term" value="C:plasma membrane"/>
    <property type="evidence" value="ECO:0007669"/>
    <property type="project" value="UniProtKB-SubCell"/>
</dbReference>
<keyword evidence="14" id="KW-1185">Reference proteome</keyword>
<dbReference type="Gene3D" id="1.20.1560.10">
    <property type="entry name" value="ABC transporter type 1, transmembrane domain"/>
    <property type="match status" value="1"/>
</dbReference>
<dbReference type="Pfam" id="PF00005">
    <property type="entry name" value="ABC_tran"/>
    <property type="match status" value="1"/>
</dbReference>
<feature type="transmembrane region" description="Helical" evidence="9">
    <location>
        <begin position="207"/>
        <end position="227"/>
    </location>
</feature>
<keyword evidence="6" id="KW-0067">ATP-binding</keyword>
<feature type="domain" description="ABC transporter" evidence="10">
    <location>
        <begin position="490"/>
        <end position="708"/>
    </location>
</feature>
<feature type="transmembrane region" description="Helical" evidence="9">
    <location>
        <begin position="309"/>
        <end position="327"/>
    </location>
</feature>
<dbReference type="InterPro" id="IPR036640">
    <property type="entry name" value="ABC1_TM_sf"/>
</dbReference>
<reference evidence="13 14" key="1">
    <citation type="submission" date="2013-02" db="EMBL/GenBank/DDBJ databases">
        <title>The Genome Sequence of Acinetobacter sp. NIPH 1859.</title>
        <authorList>
            <consortium name="The Broad Institute Genome Sequencing Platform"/>
            <consortium name="The Broad Institute Genome Sequencing Center for Infectious Disease"/>
            <person name="Cerqueira G."/>
            <person name="Feldgarden M."/>
            <person name="Courvalin P."/>
            <person name="Perichon B."/>
            <person name="Grillot-Courvalin C."/>
            <person name="Clermont D."/>
            <person name="Rocha E."/>
            <person name="Yoon E.-J."/>
            <person name="Nemec A."/>
            <person name="Walker B."/>
            <person name="Young S.K."/>
            <person name="Zeng Q."/>
            <person name="Gargeya S."/>
            <person name="Fitzgerald M."/>
            <person name="Haas B."/>
            <person name="Abouelleil A."/>
            <person name="Alvarado L."/>
            <person name="Arachchi H.M."/>
            <person name="Berlin A.M."/>
            <person name="Chapman S.B."/>
            <person name="Dewar J."/>
            <person name="Goldberg J."/>
            <person name="Griggs A."/>
            <person name="Gujja S."/>
            <person name="Hansen M."/>
            <person name="Howarth C."/>
            <person name="Imamovic A."/>
            <person name="Larimer J."/>
            <person name="McCowan C."/>
            <person name="Murphy C."/>
            <person name="Neiman D."/>
            <person name="Pearson M."/>
            <person name="Priest M."/>
            <person name="Roberts A."/>
            <person name="Saif S."/>
            <person name="Shea T."/>
            <person name="Sisk P."/>
            <person name="Sykes S."/>
            <person name="Wortman J."/>
            <person name="Nusbaum C."/>
            <person name="Birren B."/>
        </authorList>
    </citation>
    <scope>NUCLEOTIDE SEQUENCE [LARGE SCALE GENOMIC DNA]</scope>
    <source>
        <strain evidence="13 14">NIPH 1859</strain>
    </source>
</reference>
<evidence type="ECO:0000256" key="1">
    <source>
        <dbReference type="ARBA" id="ARBA00004651"/>
    </source>
</evidence>
<evidence type="ECO:0000313" key="14">
    <source>
        <dbReference type="Proteomes" id="UP000013009"/>
    </source>
</evidence>
<keyword evidence="8 9" id="KW-0472">Membrane</keyword>
<comment type="subcellular location">
    <subcellularLocation>
        <location evidence="1">Cell membrane</location>
        <topology evidence="1">Multi-pass membrane protein</topology>
    </subcellularLocation>
</comment>
<dbReference type="Gene3D" id="3.40.50.300">
    <property type="entry name" value="P-loop containing nucleotide triphosphate hydrolases"/>
    <property type="match status" value="1"/>
</dbReference>
<sequence>MRYLDRLSLGLWRKVPVILQTESSECGLACLAIIAGYYGFESDLLTLRQKNPISQRGITLTTLIKIANKLNLTSRPLKLELDELNKLRLPCILHWDLNHFVVLKSVSTTKITIIDPAYGERTFSYQQASLHFTGVALELWPNSNFEEKVEKVTIQIFKLFGEIRGLWKSLGQIIILAIVLEVFSLTSPFFMQWVIDHAIVSADLNLLTTLAIGFGLLMILSNLISLLQSWVVMHMATTLNVQWKANIFQHLVNLPISFFQKRHLGDIISRFGSIDAIQKTLTTSFITAILDGLMTIFTLILMFFYSPQLAWIAIFTMLLYAIIRWIWYAPLRRATEEQIVHAAKQSTHFMETMRGIKTIKQFDKQEHRQSTWLTLFVDQINSGLTTQKLSLMFGFINTLLFGLQNIIIIWLGATLVIEEQFTVGILMAFIAYKNQFSGRVGSLIDKYVEVKMLSLHGERLADIVLTEQDDTDSLLFSPDQNLKLQTNTDIDVKSLKFRYSDDEPWIINGVNFNIPTGQSVAIVGSTGCGKTTLMNLLLGNLVPEYGDIQIEQKSLKNIEKTKLKNLISSVAQDDVLFAGSISENISFFDQNPQQEWIEECAKMVSIHDEIMNMPMGYQTLVGDMGNILSGGQKQRVFLARALYRRPRILFLDEATSHLDILKEKEINNMIKSLNITRIIIAHRPETISSVDRIIVLNKGRIVEDRVELI</sequence>
<dbReference type="OrthoDB" id="6828292at2"/>
<evidence type="ECO:0000259" key="10">
    <source>
        <dbReference type="PROSITE" id="PS50893"/>
    </source>
</evidence>
<dbReference type="Pfam" id="PF03412">
    <property type="entry name" value="Peptidase_C39"/>
    <property type="match status" value="1"/>
</dbReference>
<dbReference type="SUPFAM" id="SSF90123">
    <property type="entry name" value="ABC transporter transmembrane region"/>
    <property type="match status" value="1"/>
</dbReference>
<dbReference type="InterPro" id="IPR011527">
    <property type="entry name" value="ABC1_TM_dom"/>
</dbReference>
<evidence type="ECO:0000256" key="5">
    <source>
        <dbReference type="ARBA" id="ARBA00022741"/>
    </source>
</evidence>
<dbReference type="EMBL" id="APRZ01000006">
    <property type="protein sequence ID" value="ENX36257.1"/>
    <property type="molecule type" value="Genomic_DNA"/>
</dbReference>
<keyword evidence="3" id="KW-1003">Cell membrane</keyword>
<dbReference type="AlphaFoldDB" id="N9RAU5"/>
<dbReference type="FunFam" id="3.40.50.300:FF:000299">
    <property type="entry name" value="ABC transporter ATP-binding protein/permease"/>
    <property type="match status" value="1"/>
</dbReference>
<feature type="transmembrane region" description="Helical" evidence="9">
    <location>
        <begin position="280"/>
        <end position="303"/>
    </location>
</feature>
<evidence type="ECO:0000259" key="12">
    <source>
        <dbReference type="PROSITE" id="PS50990"/>
    </source>
</evidence>
<dbReference type="RefSeq" id="WP_005269779.1">
    <property type="nucleotide sequence ID" value="NZ_KB850193.1"/>
</dbReference>
<evidence type="ECO:0000259" key="11">
    <source>
        <dbReference type="PROSITE" id="PS50929"/>
    </source>
</evidence>
<evidence type="ECO:0000256" key="7">
    <source>
        <dbReference type="ARBA" id="ARBA00022989"/>
    </source>
</evidence>
<evidence type="ECO:0000256" key="9">
    <source>
        <dbReference type="SAM" id="Phobius"/>
    </source>
</evidence>
<dbReference type="PANTHER" id="PTHR24221:SF606">
    <property type="entry name" value="COLICIN V SECRETION-PROCESSING ATP-BINDING PROTEIN"/>
    <property type="match status" value="1"/>
</dbReference>
<evidence type="ECO:0000256" key="2">
    <source>
        <dbReference type="ARBA" id="ARBA00022448"/>
    </source>
</evidence>
<dbReference type="GO" id="GO:0034040">
    <property type="term" value="F:ATPase-coupled lipid transmembrane transporter activity"/>
    <property type="evidence" value="ECO:0007669"/>
    <property type="project" value="TreeGrafter"/>
</dbReference>
<evidence type="ECO:0008006" key="15">
    <source>
        <dbReference type="Google" id="ProtNLM"/>
    </source>
</evidence>
<dbReference type="HOGENOM" id="CLU_000604_95_3_6"/>
<dbReference type="PROSITE" id="PS00211">
    <property type="entry name" value="ABC_TRANSPORTER_1"/>
    <property type="match status" value="1"/>
</dbReference>
<dbReference type="PANTHER" id="PTHR24221">
    <property type="entry name" value="ATP-BINDING CASSETTE SUB-FAMILY B"/>
    <property type="match status" value="1"/>
</dbReference>
<dbReference type="InterPro" id="IPR003593">
    <property type="entry name" value="AAA+_ATPase"/>
</dbReference>
<dbReference type="GO" id="GO:0006508">
    <property type="term" value="P:proteolysis"/>
    <property type="evidence" value="ECO:0007669"/>
    <property type="project" value="InterPro"/>
</dbReference>